<feature type="region of interest" description="Disordered" evidence="1">
    <location>
        <begin position="1"/>
        <end position="20"/>
    </location>
</feature>
<feature type="region of interest" description="Disordered" evidence="1">
    <location>
        <begin position="122"/>
        <end position="191"/>
    </location>
</feature>
<keyword evidence="3" id="KW-1185">Reference proteome</keyword>
<organism evidence="2 3">
    <name type="scientific">Synaphobranchus kaupii</name>
    <name type="common">Kaup's arrowtooth eel</name>
    <dbReference type="NCBI Taxonomy" id="118154"/>
    <lineage>
        <taxon>Eukaryota</taxon>
        <taxon>Metazoa</taxon>
        <taxon>Chordata</taxon>
        <taxon>Craniata</taxon>
        <taxon>Vertebrata</taxon>
        <taxon>Euteleostomi</taxon>
        <taxon>Actinopterygii</taxon>
        <taxon>Neopterygii</taxon>
        <taxon>Teleostei</taxon>
        <taxon>Anguilliformes</taxon>
        <taxon>Synaphobranchidae</taxon>
        <taxon>Synaphobranchus</taxon>
    </lineage>
</organism>
<accession>A0A9Q1EGQ6</accession>
<protein>
    <submittedName>
        <fullName evidence="2">Uncharacterized protein</fullName>
    </submittedName>
</protein>
<evidence type="ECO:0000313" key="3">
    <source>
        <dbReference type="Proteomes" id="UP001152622"/>
    </source>
</evidence>
<dbReference type="Proteomes" id="UP001152622">
    <property type="component" value="Chromosome 18"/>
</dbReference>
<comment type="caution">
    <text evidence="2">The sequence shown here is derived from an EMBL/GenBank/DDBJ whole genome shotgun (WGS) entry which is preliminary data.</text>
</comment>
<evidence type="ECO:0000256" key="1">
    <source>
        <dbReference type="SAM" id="MobiDB-lite"/>
    </source>
</evidence>
<reference evidence="2" key="1">
    <citation type="journal article" date="2023" name="Science">
        <title>Genome structures resolve the early diversification of teleost fishes.</title>
        <authorList>
            <person name="Parey E."/>
            <person name="Louis A."/>
            <person name="Montfort J."/>
            <person name="Bouchez O."/>
            <person name="Roques C."/>
            <person name="Iampietro C."/>
            <person name="Lluch J."/>
            <person name="Castinel A."/>
            <person name="Donnadieu C."/>
            <person name="Desvignes T."/>
            <person name="Floi Bucao C."/>
            <person name="Jouanno E."/>
            <person name="Wen M."/>
            <person name="Mejri S."/>
            <person name="Dirks R."/>
            <person name="Jansen H."/>
            <person name="Henkel C."/>
            <person name="Chen W.J."/>
            <person name="Zahm M."/>
            <person name="Cabau C."/>
            <person name="Klopp C."/>
            <person name="Thompson A.W."/>
            <person name="Robinson-Rechavi M."/>
            <person name="Braasch I."/>
            <person name="Lecointre G."/>
            <person name="Bobe J."/>
            <person name="Postlethwait J.H."/>
            <person name="Berthelot C."/>
            <person name="Roest Crollius H."/>
            <person name="Guiguen Y."/>
        </authorList>
    </citation>
    <scope>NUCLEOTIDE SEQUENCE</scope>
    <source>
        <strain evidence="2">WJC10195</strain>
    </source>
</reference>
<sequence>MDDTLSSEEINSDLRLKPPWSGTRPYWSWGRTDGRTDPRDCAPQEAIINLIAGGQVVLLSLQARWNQPKRSVLSANVGQPKDSRVPSLWPAPQRAVFGLLHKVAPGGALPDDWTLCSPPPPPPIDRGNGARTGSESQWAVAGPIRQSEGRFRSPLGTSVPVPLPYRPPGRGEAVGENRNTVTREGQFNDRA</sequence>
<name>A0A9Q1EGQ6_SYNKA</name>
<dbReference type="EMBL" id="JAINUF010000018">
    <property type="protein sequence ID" value="KAJ8338422.1"/>
    <property type="molecule type" value="Genomic_DNA"/>
</dbReference>
<proteinExistence type="predicted"/>
<dbReference type="AlphaFoldDB" id="A0A9Q1EGQ6"/>
<evidence type="ECO:0000313" key="2">
    <source>
        <dbReference type="EMBL" id="KAJ8338422.1"/>
    </source>
</evidence>
<gene>
    <name evidence="2" type="ORF">SKAU_G00373880</name>
</gene>